<keyword evidence="3 7" id="KW-0812">Transmembrane</keyword>
<dbReference type="GO" id="GO:0001671">
    <property type="term" value="F:ATPase activator activity"/>
    <property type="evidence" value="ECO:0007669"/>
    <property type="project" value="TreeGrafter"/>
</dbReference>
<dbReference type="Pfam" id="PF00287">
    <property type="entry name" value="Na_K-ATPase"/>
    <property type="match status" value="1"/>
</dbReference>
<comment type="similarity">
    <text evidence="2">Belongs to the X(+)/potassium ATPases subunit beta family.</text>
</comment>
<dbReference type="GO" id="GO:0005890">
    <property type="term" value="C:sodium:potassium-exchanging ATPase complex"/>
    <property type="evidence" value="ECO:0007669"/>
    <property type="project" value="InterPro"/>
</dbReference>
<evidence type="ECO:0000256" key="5">
    <source>
        <dbReference type="ARBA" id="ARBA00022989"/>
    </source>
</evidence>
<comment type="subcellular location">
    <subcellularLocation>
        <location evidence="1">Membrane</location>
        <topology evidence="1">Single-pass type II membrane protein</topology>
    </subcellularLocation>
</comment>
<dbReference type="PANTHER" id="PTHR11523:SF28">
    <property type="entry name" value="NA_K-ATPASE BETA SUBUNIT ISOFORM 4-RELATED"/>
    <property type="match status" value="1"/>
</dbReference>
<reference evidence="9" key="1">
    <citation type="submission" date="2017-02" db="UniProtKB">
        <authorList>
            <consortium name="WormBaseParasite"/>
        </authorList>
    </citation>
    <scope>IDENTIFICATION</scope>
</reference>
<evidence type="ECO:0000256" key="2">
    <source>
        <dbReference type="ARBA" id="ARBA00005876"/>
    </source>
</evidence>
<evidence type="ECO:0000256" key="7">
    <source>
        <dbReference type="SAM" id="Phobius"/>
    </source>
</evidence>
<dbReference type="InterPro" id="IPR038702">
    <property type="entry name" value="Na/K_ATPase_sub_beta_sf"/>
</dbReference>
<dbReference type="GO" id="GO:0036376">
    <property type="term" value="P:sodium ion export across plasma membrane"/>
    <property type="evidence" value="ECO:0007669"/>
    <property type="project" value="TreeGrafter"/>
</dbReference>
<dbReference type="GO" id="GO:0006883">
    <property type="term" value="P:intracellular sodium ion homeostasis"/>
    <property type="evidence" value="ECO:0007669"/>
    <property type="project" value="TreeGrafter"/>
</dbReference>
<evidence type="ECO:0000256" key="3">
    <source>
        <dbReference type="ARBA" id="ARBA00022692"/>
    </source>
</evidence>
<dbReference type="InterPro" id="IPR000402">
    <property type="entry name" value="Na/K_ATPase_sub_beta"/>
</dbReference>
<dbReference type="STRING" id="131310.A0A0N4Z4R1"/>
<protein>
    <submittedName>
        <fullName evidence="9">SUN domain-containing protein</fullName>
    </submittedName>
</protein>
<accession>A0A0N4Z4R1</accession>
<evidence type="ECO:0000256" key="1">
    <source>
        <dbReference type="ARBA" id="ARBA00004606"/>
    </source>
</evidence>
<organism evidence="8 9">
    <name type="scientific">Parastrongyloides trichosuri</name>
    <name type="common">Possum-specific nematode worm</name>
    <dbReference type="NCBI Taxonomy" id="131310"/>
    <lineage>
        <taxon>Eukaryota</taxon>
        <taxon>Metazoa</taxon>
        <taxon>Ecdysozoa</taxon>
        <taxon>Nematoda</taxon>
        <taxon>Chromadorea</taxon>
        <taxon>Rhabditida</taxon>
        <taxon>Tylenchina</taxon>
        <taxon>Panagrolaimomorpha</taxon>
        <taxon>Strongyloidoidea</taxon>
        <taxon>Strongyloididae</taxon>
        <taxon>Parastrongyloides</taxon>
    </lineage>
</organism>
<feature type="transmembrane region" description="Helical" evidence="7">
    <location>
        <begin position="86"/>
        <end position="107"/>
    </location>
</feature>
<keyword evidence="6 7" id="KW-0472">Membrane</keyword>
<keyword evidence="5 7" id="KW-1133">Transmembrane helix</keyword>
<evidence type="ECO:0000313" key="9">
    <source>
        <dbReference type="WBParaSite" id="PTRK_0000197700.1"/>
    </source>
</evidence>
<dbReference type="Proteomes" id="UP000038045">
    <property type="component" value="Unplaced"/>
</dbReference>
<dbReference type="PANTHER" id="PTHR11523">
    <property type="entry name" value="SODIUM/POTASSIUM-DEPENDENT ATPASE BETA SUBUNIT"/>
    <property type="match status" value="1"/>
</dbReference>
<keyword evidence="4" id="KW-0735">Signal-anchor</keyword>
<dbReference type="AlphaFoldDB" id="A0A0N4Z4R1"/>
<dbReference type="Gene3D" id="2.60.40.1660">
    <property type="entry name" value="Na, k-atpase alpha subunit"/>
    <property type="match status" value="1"/>
</dbReference>
<dbReference type="GO" id="GO:0030007">
    <property type="term" value="P:intracellular potassium ion homeostasis"/>
    <property type="evidence" value="ECO:0007669"/>
    <property type="project" value="TreeGrafter"/>
</dbReference>
<dbReference type="GO" id="GO:1990573">
    <property type="term" value="P:potassium ion import across plasma membrane"/>
    <property type="evidence" value="ECO:0007669"/>
    <property type="project" value="TreeGrafter"/>
</dbReference>
<evidence type="ECO:0000256" key="6">
    <source>
        <dbReference type="ARBA" id="ARBA00023136"/>
    </source>
</evidence>
<evidence type="ECO:0000313" key="8">
    <source>
        <dbReference type="Proteomes" id="UP000038045"/>
    </source>
</evidence>
<evidence type="ECO:0000256" key="4">
    <source>
        <dbReference type="ARBA" id="ARBA00022968"/>
    </source>
</evidence>
<proteinExistence type="inferred from homology"/>
<name>A0A0N4Z4R1_PARTI</name>
<keyword evidence="8" id="KW-1185">Reference proteome</keyword>
<sequence length="346" mass="40331">MLLFKKPKTVHYRKSIMAKKDKPSVPKSVTFDKSTDFSTNHRLIRVNQNSTNDCEINLNKLSRIRDNAKREKLKMKTTSKDYGKMILYYICLITMYFTFSLFVYVIFRPTIGRQPEIHGLGSFHGYEPQLNVIPMAKDPRGKTQLVRFDSSDPSSYSLYNDKIKTFLGSFKESKYSRVCNVAESNKDFVNSEDEQKRFCVKDESYKLNLMDCTEEHDFGFKYGHPCFFLTLNNHLNWVPGKLNAAYLKTHKLETFDTNHFIPIVCNGENDEDKKVLIKYGNHNGINKKYYPFLNIKGFHKGFQVIQFQGLVVDIEYTFICVAHTGNDDKKFEGKSNEVRIKIIKTQ</sequence>
<dbReference type="WBParaSite" id="PTRK_0000197700.1">
    <property type="protein sequence ID" value="PTRK_0000197700.1"/>
    <property type="gene ID" value="PTRK_0000197700"/>
</dbReference>